<dbReference type="SUPFAM" id="SSF54897">
    <property type="entry name" value="Protease propeptides/inhibitors"/>
    <property type="match status" value="1"/>
</dbReference>
<dbReference type="ProteomicsDB" id="3998"/>
<dbReference type="InterPro" id="IPR037045">
    <property type="entry name" value="S8pro/Inhibitor_I9_sf"/>
</dbReference>
<evidence type="ECO:0000313" key="3">
    <source>
        <dbReference type="EMBL" id="BAG57260.1"/>
    </source>
</evidence>
<reference evidence="3" key="1">
    <citation type="submission" date="2007-10" db="EMBL/GenBank/DDBJ databases">
        <title>NEDO human cDNA sequencing project focused on splicing variants.</title>
        <authorList>
            <person name="Wakamatsu A."/>
            <person name="Yamamoto J."/>
            <person name="Kimura K."/>
            <person name="Ishii S."/>
            <person name="Watanabe K."/>
            <person name="Sugiyama A."/>
            <person name="Murakawa K."/>
            <person name="Kaida T."/>
            <person name="Tsuchiya K."/>
            <person name="Fukuzumi Y."/>
            <person name="Kumagai A."/>
            <person name="Oishi Y."/>
            <person name="Yamamoto S."/>
            <person name="Ono Y."/>
            <person name="Komori Y."/>
            <person name="Yamazaki M."/>
            <person name="Kisu Y."/>
            <person name="Nishikawa T."/>
            <person name="Sugano S."/>
            <person name="Nomura N."/>
            <person name="Isogai T."/>
        </authorList>
    </citation>
    <scope>NUCLEOTIDE SEQUENCE</scope>
    <source>
        <tissue evidence="3">Cerebellum</tissue>
    </source>
</reference>
<dbReference type="InterPro" id="IPR010259">
    <property type="entry name" value="S8pro/Inhibitor_I9"/>
</dbReference>
<dbReference type="Gene3D" id="3.30.70.80">
    <property type="entry name" value="Peptidase S8 propeptide/proteinase inhibitor I9"/>
    <property type="match status" value="1"/>
</dbReference>
<dbReference type="FunFam" id="3.30.70.80:FF:000004">
    <property type="entry name" value="Proprotein convertase subtilisin/kexin type 9"/>
    <property type="match status" value="1"/>
</dbReference>
<feature type="chain" id="PRO_5002802909" evidence="1">
    <location>
        <begin position="31"/>
        <end position="205"/>
    </location>
</feature>
<dbReference type="AlphaFoldDB" id="B4DEZ9"/>
<sequence>MGTVSSRRSWWPLPLLLLLLLLLGPAGARAQEDEDGDYEELVLALRSEEDGLAEAPEHGTTATFHRCAKDPWRLPGTYVVVLKEETHLSQSERTARRLQAQAARRGYLTKILHVFHGLLPGFLVKMSGDLLELALKLPHVDYIEEDSSVFAQSIPWNLERITPPRYRADEYQPPAYLEDHCGGHRGAVQMALQKTQETLGQEQFD</sequence>
<keyword evidence="1" id="KW-0732">Signal</keyword>
<evidence type="ECO:0000259" key="2">
    <source>
        <dbReference type="Pfam" id="PF05922"/>
    </source>
</evidence>
<dbReference type="EMBL" id="AK293870">
    <property type="protein sequence ID" value="BAG57260.1"/>
    <property type="molecule type" value="mRNA"/>
</dbReference>
<accession>B4DEZ9</accession>
<feature type="domain" description="Inhibitor I9" evidence="2">
    <location>
        <begin position="77"/>
        <end position="150"/>
    </location>
</feature>
<dbReference type="SMR" id="B4DEZ9"/>
<protein>
    <submittedName>
        <fullName evidence="3">cDNA FLJ60453, highly similar to Proprotein convertase subtilisin/kexin type 9</fullName>
    </submittedName>
</protein>
<evidence type="ECO:0000256" key="1">
    <source>
        <dbReference type="SAM" id="SignalP"/>
    </source>
</evidence>
<feature type="signal peptide" evidence="1">
    <location>
        <begin position="1"/>
        <end position="30"/>
    </location>
</feature>
<dbReference type="Pfam" id="PF05922">
    <property type="entry name" value="Inhibitor_I9"/>
    <property type="match status" value="1"/>
</dbReference>
<proteinExistence type="evidence at transcript level"/>
<name>B4DEZ9_HUMAN</name>
<dbReference type="PeptideAtlas" id="B4DEZ9"/>
<organism evidence="3">
    <name type="scientific">Homo sapiens</name>
    <name type="common">Human</name>
    <dbReference type="NCBI Taxonomy" id="9606"/>
    <lineage>
        <taxon>Eukaryota</taxon>
        <taxon>Metazoa</taxon>
        <taxon>Chordata</taxon>
        <taxon>Craniata</taxon>
        <taxon>Vertebrata</taxon>
        <taxon>Euteleostomi</taxon>
        <taxon>Mammalia</taxon>
        <taxon>Eutheria</taxon>
        <taxon>Euarchontoglires</taxon>
        <taxon>Primates</taxon>
        <taxon>Haplorrhini</taxon>
        <taxon>Catarrhini</taxon>
        <taxon>Hominidae</taxon>
        <taxon>Homo</taxon>
    </lineage>
</organism>